<feature type="compositionally biased region" description="Low complexity" evidence="1">
    <location>
        <begin position="77"/>
        <end position="87"/>
    </location>
</feature>
<evidence type="ECO:0000313" key="6">
    <source>
        <dbReference type="Proteomes" id="UP000663829"/>
    </source>
</evidence>
<dbReference type="Proteomes" id="UP000681722">
    <property type="component" value="Unassembled WGS sequence"/>
</dbReference>
<organism evidence="3 6">
    <name type="scientific">Didymodactylos carnosus</name>
    <dbReference type="NCBI Taxonomy" id="1234261"/>
    <lineage>
        <taxon>Eukaryota</taxon>
        <taxon>Metazoa</taxon>
        <taxon>Spiralia</taxon>
        <taxon>Gnathifera</taxon>
        <taxon>Rotifera</taxon>
        <taxon>Eurotatoria</taxon>
        <taxon>Bdelloidea</taxon>
        <taxon>Philodinida</taxon>
        <taxon>Philodinidae</taxon>
        <taxon>Didymodactylos</taxon>
    </lineage>
</organism>
<dbReference type="Proteomes" id="UP000682733">
    <property type="component" value="Unassembled WGS sequence"/>
</dbReference>
<evidence type="ECO:0000256" key="1">
    <source>
        <dbReference type="SAM" id="MobiDB-lite"/>
    </source>
</evidence>
<evidence type="ECO:0000313" key="5">
    <source>
        <dbReference type="EMBL" id="CAF3588134.1"/>
    </source>
</evidence>
<dbReference type="Proteomes" id="UP000663829">
    <property type="component" value="Unassembled WGS sequence"/>
</dbReference>
<feature type="region of interest" description="Disordered" evidence="1">
    <location>
        <begin position="1"/>
        <end position="24"/>
    </location>
</feature>
<sequence>MGNGCSGRKFRKDLSPPKIDTTTLFTDQSENNSHFIAEYTNHNRSSSPYIEGKRRHNMKFSSAKNQDTSNENNNAQSLTTCSSLSSSTSHDVISSISSLNNNNIKTDSCSIKGDHSDKCDDNHQNSNKSDKFQQQQSKQNDSRKISNSAQLSNSSSTTSLTSKKSKLDLLSLELPTHNINSDKKELEYCLNNSLLLVTDTSYPTEEKENLNNNQKHMFYIHSIEAIYDHDSLNLNK</sequence>
<dbReference type="AlphaFoldDB" id="A0A813SWL5"/>
<evidence type="ECO:0000313" key="2">
    <source>
        <dbReference type="EMBL" id="CAF0772920.1"/>
    </source>
</evidence>
<feature type="compositionally biased region" description="Polar residues" evidence="1">
    <location>
        <begin position="61"/>
        <end position="76"/>
    </location>
</feature>
<dbReference type="EMBL" id="CAJOBA010000749">
    <property type="protein sequence ID" value="CAF3553881.1"/>
    <property type="molecule type" value="Genomic_DNA"/>
</dbReference>
<dbReference type="EMBL" id="CAJNOK010000749">
    <property type="protein sequence ID" value="CAF0772920.1"/>
    <property type="molecule type" value="Genomic_DNA"/>
</dbReference>
<evidence type="ECO:0000313" key="4">
    <source>
        <dbReference type="EMBL" id="CAF3553881.1"/>
    </source>
</evidence>
<dbReference type="EMBL" id="CAJOBC010000453">
    <property type="protein sequence ID" value="CAF3588134.1"/>
    <property type="molecule type" value="Genomic_DNA"/>
</dbReference>
<feature type="compositionally biased region" description="Low complexity" evidence="1">
    <location>
        <begin position="146"/>
        <end position="159"/>
    </location>
</feature>
<keyword evidence="6" id="KW-1185">Reference proteome</keyword>
<accession>A0A813SWL5</accession>
<feature type="compositionally biased region" description="Basic and acidic residues" evidence="1">
    <location>
        <begin position="113"/>
        <end position="131"/>
    </location>
</feature>
<protein>
    <submittedName>
        <fullName evidence="3">Uncharacterized protein</fullName>
    </submittedName>
</protein>
<comment type="caution">
    <text evidence="3">The sequence shown here is derived from an EMBL/GenBank/DDBJ whole genome shotgun (WGS) entry which is preliminary data.</text>
</comment>
<name>A0A813SWL5_9BILA</name>
<feature type="region of interest" description="Disordered" evidence="1">
    <location>
        <begin position="113"/>
        <end position="159"/>
    </location>
</feature>
<gene>
    <name evidence="3" type="ORF">GPM918_LOCUS3615</name>
    <name evidence="2" type="ORF">OVA965_LOCUS3182</name>
    <name evidence="5" type="ORF">SRO942_LOCUS3615</name>
    <name evidence="4" type="ORF">TMI583_LOCUS3181</name>
</gene>
<dbReference type="Proteomes" id="UP000677228">
    <property type="component" value="Unassembled WGS sequence"/>
</dbReference>
<feature type="region of interest" description="Disordered" evidence="1">
    <location>
        <begin position="61"/>
        <end position="87"/>
    </location>
</feature>
<evidence type="ECO:0000313" key="3">
    <source>
        <dbReference type="EMBL" id="CAF0802927.1"/>
    </source>
</evidence>
<dbReference type="EMBL" id="CAJNOQ010000453">
    <property type="protein sequence ID" value="CAF0802927.1"/>
    <property type="molecule type" value="Genomic_DNA"/>
</dbReference>
<proteinExistence type="predicted"/>
<reference evidence="3" key="1">
    <citation type="submission" date="2021-02" db="EMBL/GenBank/DDBJ databases">
        <authorList>
            <person name="Nowell W R."/>
        </authorList>
    </citation>
    <scope>NUCLEOTIDE SEQUENCE</scope>
</reference>